<evidence type="ECO:0000313" key="1">
    <source>
        <dbReference type="EMBL" id="UKJ90451.1"/>
    </source>
</evidence>
<gene>
    <name evidence="1" type="ORF">MACJ_001384</name>
</gene>
<dbReference type="EMBL" id="CP056068">
    <property type="protein sequence ID" value="UKJ90451.1"/>
    <property type="molecule type" value="Genomic_DNA"/>
</dbReference>
<sequence length="645" mass="73140">MDTSFTVTPANLFVYPDSGDFCYKKNDFQMLDYNDLTGFDNGNYTMNGNLFNNTHSLFSCHQDGMNSDLNMNSTMNYVNLGMNESMNSGLNSPAGLNGDMSTVMNDTLVNMNGCKVDGSSNCFENYYNSPCFTPGPYYTANNGQAEVMQLNLGDLRSVDQFTNFDQQFNQQYGTQNMAETSLIEPGITIGDLASEKSSNSHIHSVQSNYQFEQYNAYQCYAFTPLLQDVNAPLSNGTYGTDMNDASYAQANVENSSNKESLKDELESVANASTCDNTPILRPSSPNYYLNTLSSNYTQNPNAANGLNDTLSNGYTDMNSSMTNGYSDISSTMNSGMSNTLNSTTNGAGADGFVQDLSDTQLVNGGFYYPGYYQYYYTPAMNGYNAETGYDGALENGYDDGVNESIIEIANEIANNVQYLPDKDSNGKYSLDKNHPIHCVWRDVNRGHCSWRCRWWENGKRLSKNFNVKRFGDFEAMRMAITMKIRNSTPVERIQLLKEQREAVRNQMQLYSYYPSNYNFGYLANVSDVKITKVMNNSKKLQRENWNRLSWTYLKTSKMDKSADSTIICRLCSKTTRCSRSRNLQQAHIMHLIRMHKNPWRQYIDPNGLTKMCKLALDALYEQNQFRDDQEWNLRPGVHRPEPYFI</sequence>
<dbReference type="OrthoDB" id="372748at2759"/>
<organism evidence="1 2">
    <name type="scientific">Theileria orientalis</name>
    <dbReference type="NCBI Taxonomy" id="68886"/>
    <lineage>
        <taxon>Eukaryota</taxon>
        <taxon>Sar</taxon>
        <taxon>Alveolata</taxon>
        <taxon>Apicomplexa</taxon>
        <taxon>Aconoidasida</taxon>
        <taxon>Piroplasmida</taxon>
        <taxon>Theileriidae</taxon>
        <taxon>Theileria</taxon>
    </lineage>
</organism>
<reference evidence="1" key="1">
    <citation type="submission" date="2022-07" db="EMBL/GenBank/DDBJ databases">
        <title>Evaluation of T. orientalis genome assembly methods using nanopore sequencing and analysis of variation between genomes.</title>
        <authorList>
            <person name="Yam J."/>
            <person name="Micallef M.L."/>
            <person name="Liu M."/>
            <person name="Djordjevic S.P."/>
            <person name="Bogema D.R."/>
            <person name="Jenkins C."/>
        </authorList>
    </citation>
    <scope>NUCLEOTIDE SEQUENCE</scope>
    <source>
        <strain evidence="1">Fish Creek</strain>
    </source>
</reference>
<accession>A0A976M8I3</accession>
<dbReference type="Proteomes" id="UP000244803">
    <property type="component" value="Chromosome 2"/>
</dbReference>
<dbReference type="AlphaFoldDB" id="A0A976M8I3"/>
<protein>
    <recommendedName>
        <fullName evidence="3">AP2/ERF domain-containing protein</fullName>
    </recommendedName>
</protein>
<dbReference type="Gene3D" id="1.20.5.2050">
    <property type="match status" value="1"/>
</dbReference>
<evidence type="ECO:0000313" key="2">
    <source>
        <dbReference type="Proteomes" id="UP000244803"/>
    </source>
</evidence>
<evidence type="ECO:0008006" key="3">
    <source>
        <dbReference type="Google" id="ProtNLM"/>
    </source>
</evidence>
<name>A0A976M8I3_THEOR</name>
<proteinExistence type="predicted"/>